<dbReference type="PANTHER" id="PTHR46825:SF9">
    <property type="entry name" value="BETA-LACTAMASE-RELATED DOMAIN-CONTAINING PROTEIN"/>
    <property type="match status" value="1"/>
</dbReference>
<feature type="domain" description="Peptidase S12 Pab87-related C-terminal" evidence="3">
    <location>
        <begin position="461"/>
        <end position="540"/>
    </location>
</feature>
<protein>
    <submittedName>
        <fullName evidence="4">Serine hydrolase</fullName>
    </submittedName>
</protein>
<dbReference type="InterPro" id="IPR012338">
    <property type="entry name" value="Beta-lactam/transpept-like"/>
</dbReference>
<evidence type="ECO:0000259" key="2">
    <source>
        <dbReference type="Pfam" id="PF00144"/>
    </source>
</evidence>
<evidence type="ECO:0000313" key="5">
    <source>
        <dbReference type="Proteomes" id="UP001202717"/>
    </source>
</evidence>
<dbReference type="InterPro" id="IPR050491">
    <property type="entry name" value="AmpC-like"/>
</dbReference>
<organism evidence="4 5">
    <name type="scientific">Psychroserpens ponticola</name>
    <dbReference type="NCBI Taxonomy" id="2932268"/>
    <lineage>
        <taxon>Bacteria</taxon>
        <taxon>Pseudomonadati</taxon>
        <taxon>Bacteroidota</taxon>
        <taxon>Flavobacteriia</taxon>
        <taxon>Flavobacteriales</taxon>
        <taxon>Flavobacteriaceae</taxon>
        <taxon>Psychroserpens</taxon>
    </lineage>
</organism>
<dbReference type="Proteomes" id="UP001202717">
    <property type="component" value="Chromosome"/>
</dbReference>
<dbReference type="InterPro" id="IPR001466">
    <property type="entry name" value="Beta-lactam-related"/>
</dbReference>
<evidence type="ECO:0000256" key="1">
    <source>
        <dbReference type="SAM" id="SignalP"/>
    </source>
</evidence>
<proteinExistence type="predicted"/>
<sequence>MSINSLFSKLTLVCAFLLLSVSSFAQNLEENITNFINEENFNTASPGLSILVAKDGKTIYSKGFGMADLENNIKAEPKHVYEIGSITKQFTSVSILMLEEQGKLNVSDEITKYIEDYPTQGKTITIHHLLNHTSGIKSYTNMQSFMKHARTDMTPVELIDLFKNEPMEFDPGTQYNYNNSGYILLGHIIEVVTGESYANFVKTNIFDKLGMTNSYYGSMTQLIPNRARGYSETDSGFQNANYLSMTIPYAAGSIMSTTEDLLKWQNAISANTLISKSFLDKAINGSKLNNGEDIPYGYGWVKGNVKGSITYEHSGGIFGYSTNGIFLPEENIYIIGLTNCDCGNVSAITTNVAAIALGKPFPKKEDAITLNEQQLNQYVGAYKFEGDVIRHVTLKDNQLFSQREGSINLEIYPMTATNFIFDGGNTSYDFYTKNGKRMAKFTTSGNTIIGHGIDKAPPAERQEITLPTEILSQYIGKYELQPTFIISIVVRENRLFAQATGQPEFEIFATEKDQFFLKAVPAEVTFNRTTNGTVESLTLKQGGQEMPAKKIE</sequence>
<feature type="domain" description="Beta-lactamase-related" evidence="2">
    <location>
        <begin position="41"/>
        <end position="352"/>
    </location>
</feature>
<dbReference type="PANTHER" id="PTHR46825">
    <property type="entry name" value="D-ALANYL-D-ALANINE-CARBOXYPEPTIDASE/ENDOPEPTIDASE AMPH"/>
    <property type="match status" value="1"/>
</dbReference>
<dbReference type="Pfam" id="PF00144">
    <property type="entry name" value="Beta-lactamase"/>
    <property type="match status" value="1"/>
</dbReference>
<evidence type="ECO:0000259" key="3">
    <source>
        <dbReference type="Pfam" id="PF11954"/>
    </source>
</evidence>
<evidence type="ECO:0000313" key="4">
    <source>
        <dbReference type="EMBL" id="WCO00961.1"/>
    </source>
</evidence>
<dbReference type="EMBL" id="CP116221">
    <property type="protein sequence ID" value="WCO00961.1"/>
    <property type="molecule type" value="Genomic_DNA"/>
</dbReference>
<gene>
    <name evidence="4" type="ORF">MUN68_012890</name>
</gene>
<feature type="chain" id="PRO_5045307749" evidence="1">
    <location>
        <begin position="26"/>
        <end position="552"/>
    </location>
</feature>
<dbReference type="GO" id="GO:0016787">
    <property type="term" value="F:hydrolase activity"/>
    <property type="evidence" value="ECO:0007669"/>
    <property type="project" value="UniProtKB-KW"/>
</dbReference>
<reference evidence="4 5" key="1">
    <citation type="submission" date="2023-01" db="EMBL/GenBank/DDBJ databases">
        <title>Psychroserpens ponticola sp. nov., isolated from seawater.</title>
        <authorList>
            <person name="Kristyanto S."/>
            <person name="Jung J."/>
            <person name="Kim J.M."/>
            <person name="Jeon C.O."/>
        </authorList>
    </citation>
    <scope>NUCLEOTIDE SEQUENCE [LARGE SCALE GENOMIC DNA]</scope>
    <source>
        <strain evidence="4 5">MSW6</strain>
    </source>
</reference>
<dbReference type="Gene3D" id="3.40.710.10">
    <property type="entry name" value="DD-peptidase/beta-lactamase superfamily"/>
    <property type="match status" value="1"/>
</dbReference>
<keyword evidence="4" id="KW-0378">Hydrolase</keyword>
<dbReference type="SUPFAM" id="SSF56601">
    <property type="entry name" value="beta-lactamase/transpeptidase-like"/>
    <property type="match status" value="1"/>
</dbReference>
<keyword evidence="5" id="KW-1185">Reference proteome</keyword>
<feature type="signal peptide" evidence="1">
    <location>
        <begin position="1"/>
        <end position="25"/>
    </location>
</feature>
<name>A0ABY7RXJ0_9FLAO</name>
<dbReference type="InterPro" id="IPR021860">
    <property type="entry name" value="Peptidase_S12_Pab87-rel_C"/>
</dbReference>
<accession>A0ABY7RXJ0</accession>
<dbReference type="RefSeq" id="WP_249995965.1">
    <property type="nucleotide sequence ID" value="NZ_CP116221.1"/>
</dbReference>
<keyword evidence="1" id="KW-0732">Signal</keyword>
<dbReference type="Pfam" id="PF11954">
    <property type="entry name" value="DUF3471"/>
    <property type="match status" value="1"/>
</dbReference>